<keyword evidence="10" id="KW-1185">Reference proteome</keyword>
<evidence type="ECO:0000256" key="6">
    <source>
        <dbReference type="ARBA" id="ARBA00023136"/>
    </source>
</evidence>
<keyword evidence="5 7" id="KW-1133">Transmembrane helix</keyword>
<feature type="transmembrane region" description="Helical" evidence="7">
    <location>
        <begin position="90"/>
        <end position="109"/>
    </location>
</feature>
<keyword evidence="3 7" id="KW-0812">Transmembrane</keyword>
<comment type="caution">
    <text evidence="9">The sequence shown here is derived from an EMBL/GenBank/DDBJ whole genome shotgun (WGS) entry which is preliminary data.</text>
</comment>
<proteinExistence type="inferred from homology"/>
<evidence type="ECO:0000256" key="5">
    <source>
        <dbReference type="ARBA" id="ARBA00022989"/>
    </source>
</evidence>
<evidence type="ECO:0000256" key="7">
    <source>
        <dbReference type="SAM" id="Phobius"/>
    </source>
</evidence>
<comment type="subcellular location">
    <subcellularLocation>
        <location evidence="1">Membrane</location>
        <topology evidence="1">Multi-pass membrane protein</topology>
    </subcellularLocation>
</comment>
<accession>A0A5C6U448</accession>
<evidence type="ECO:0000313" key="10">
    <source>
        <dbReference type="Proteomes" id="UP000321832"/>
    </source>
</evidence>
<dbReference type="PANTHER" id="PTHR43731:SF14">
    <property type="entry name" value="PRESENILIN-ASSOCIATED RHOMBOID-LIKE PROTEIN, MITOCHONDRIAL"/>
    <property type="match status" value="1"/>
</dbReference>
<dbReference type="InterPro" id="IPR050925">
    <property type="entry name" value="Rhomboid_protease_S54"/>
</dbReference>
<evidence type="ECO:0000256" key="1">
    <source>
        <dbReference type="ARBA" id="ARBA00004141"/>
    </source>
</evidence>
<dbReference type="GO" id="GO:0004252">
    <property type="term" value="F:serine-type endopeptidase activity"/>
    <property type="evidence" value="ECO:0007669"/>
    <property type="project" value="InterPro"/>
</dbReference>
<feature type="domain" description="Peptidase S54 rhomboid" evidence="8">
    <location>
        <begin position="50"/>
        <end position="192"/>
    </location>
</feature>
<feature type="transmembrane region" description="Helical" evidence="7">
    <location>
        <begin position="116"/>
        <end position="135"/>
    </location>
</feature>
<dbReference type="GO" id="GO:0016020">
    <property type="term" value="C:membrane"/>
    <property type="evidence" value="ECO:0007669"/>
    <property type="project" value="UniProtKB-SubCell"/>
</dbReference>
<feature type="transmembrane region" description="Helical" evidence="7">
    <location>
        <begin position="183"/>
        <end position="206"/>
    </location>
</feature>
<dbReference type="InterPro" id="IPR022764">
    <property type="entry name" value="Peptidase_S54_rhomboid_dom"/>
</dbReference>
<organism evidence="9 10">
    <name type="scientific">Piscinibacter aquaticus</name>
    <dbReference type="NCBI Taxonomy" id="392597"/>
    <lineage>
        <taxon>Bacteria</taxon>
        <taxon>Pseudomonadati</taxon>
        <taxon>Pseudomonadota</taxon>
        <taxon>Betaproteobacteria</taxon>
        <taxon>Burkholderiales</taxon>
        <taxon>Sphaerotilaceae</taxon>
        <taxon>Piscinibacter</taxon>
    </lineage>
</organism>
<evidence type="ECO:0000256" key="3">
    <source>
        <dbReference type="ARBA" id="ARBA00022692"/>
    </source>
</evidence>
<dbReference type="EMBL" id="VOPW01000001">
    <property type="protein sequence ID" value="TXC66536.1"/>
    <property type="molecule type" value="Genomic_DNA"/>
</dbReference>
<protein>
    <submittedName>
        <fullName evidence="9">Rhomboid family intramembrane serine protease</fullName>
    </submittedName>
</protein>
<evidence type="ECO:0000259" key="8">
    <source>
        <dbReference type="Pfam" id="PF01694"/>
    </source>
</evidence>
<dbReference type="Gene3D" id="1.20.1540.10">
    <property type="entry name" value="Rhomboid-like"/>
    <property type="match status" value="1"/>
</dbReference>
<evidence type="ECO:0000313" key="9">
    <source>
        <dbReference type="EMBL" id="TXC66536.1"/>
    </source>
</evidence>
<feature type="transmembrane region" description="Helical" evidence="7">
    <location>
        <begin position="141"/>
        <end position="162"/>
    </location>
</feature>
<keyword evidence="6 7" id="KW-0472">Membrane</keyword>
<feature type="transmembrane region" description="Helical" evidence="7">
    <location>
        <begin position="52"/>
        <end position="78"/>
    </location>
</feature>
<sequence length="207" mass="21968">MHEAFGFFSGAPAATLLLAVIVIVSLLALNGRPQIVERHLLRPYHLVPQRQWHTLVTSGFIHADFAHLLFNGFSFWAFGFDLERSLGTPAFVALYAFGLLASSAATWALHRRNPGYSSLGASGAILAVVFAAIIVHPGSSLYILPIPFPIPAPLFALGYLAYSLMAGRAGIGRINHDAHAAGAVAGLVFMALAEPSAIGRAIAVWLG</sequence>
<dbReference type="Proteomes" id="UP000321832">
    <property type="component" value="Unassembled WGS sequence"/>
</dbReference>
<comment type="similarity">
    <text evidence="2">Belongs to the peptidase S54 family.</text>
</comment>
<gene>
    <name evidence="9" type="ORF">FSC37_13870</name>
</gene>
<dbReference type="PANTHER" id="PTHR43731">
    <property type="entry name" value="RHOMBOID PROTEASE"/>
    <property type="match status" value="1"/>
</dbReference>
<reference evidence="9 10" key="1">
    <citation type="submission" date="2019-08" db="EMBL/GenBank/DDBJ databases">
        <authorList>
            <person name="Khan S.A."/>
            <person name="Jeon C.O."/>
            <person name="Jeong S.E."/>
        </authorList>
    </citation>
    <scope>NUCLEOTIDE SEQUENCE [LARGE SCALE GENOMIC DNA]</scope>
    <source>
        <strain evidence="10">IMCC1728</strain>
    </source>
</reference>
<dbReference type="Pfam" id="PF01694">
    <property type="entry name" value="Rhomboid"/>
    <property type="match status" value="1"/>
</dbReference>
<name>A0A5C6U448_9BURK</name>
<evidence type="ECO:0000256" key="4">
    <source>
        <dbReference type="ARBA" id="ARBA00022801"/>
    </source>
</evidence>
<keyword evidence="9" id="KW-0645">Protease</keyword>
<dbReference type="InterPro" id="IPR035952">
    <property type="entry name" value="Rhomboid-like_sf"/>
</dbReference>
<dbReference type="GO" id="GO:0006508">
    <property type="term" value="P:proteolysis"/>
    <property type="evidence" value="ECO:0007669"/>
    <property type="project" value="UniProtKB-KW"/>
</dbReference>
<feature type="transmembrane region" description="Helical" evidence="7">
    <location>
        <begin position="6"/>
        <end position="31"/>
    </location>
</feature>
<evidence type="ECO:0000256" key="2">
    <source>
        <dbReference type="ARBA" id="ARBA00009045"/>
    </source>
</evidence>
<keyword evidence="4" id="KW-0378">Hydrolase</keyword>
<dbReference type="SUPFAM" id="SSF144091">
    <property type="entry name" value="Rhomboid-like"/>
    <property type="match status" value="1"/>
</dbReference>
<dbReference type="AlphaFoldDB" id="A0A5C6U448"/>